<accession>A0A5N6D371</accession>
<dbReference type="EMBL" id="ML735066">
    <property type="protein sequence ID" value="KAB8199694.1"/>
    <property type="molecule type" value="Genomic_DNA"/>
</dbReference>
<keyword evidence="1" id="KW-0812">Transmembrane</keyword>
<reference evidence="2 3" key="1">
    <citation type="submission" date="2019-04" db="EMBL/GenBank/DDBJ databases">
        <title>Fungal friends and foes A comparative genomics study of 23 Aspergillus species from section Flavi.</title>
        <authorList>
            <consortium name="DOE Joint Genome Institute"/>
            <person name="Kjaerbolling I."/>
            <person name="Vesth T.C."/>
            <person name="Frisvad J.C."/>
            <person name="Nybo J.L."/>
            <person name="Theobald S."/>
            <person name="Kildgaard S."/>
            <person name="Petersen T.I."/>
            <person name="Kuo A."/>
            <person name="Sato A."/>
            <person name="Lyhne E.K."/>
            <person name="Kogle M.E."/>
            <person name="Wiebenga A."/>
            <person name="Kun R.S."/>
            <person name="Lubbers R.J."/>
            <person name="Makela M.R."/>
            <person name="Barry K."/>
            <person name="Chovatia M."/>
            <person name="Clum A."/>
            <person name="Daum C."/>
            <person name="Haridas S."/>
            <person name="He G."/>
            <person name="LaButti K."/>
            <person name="Lipzen A."/>
            <person name="Mondo S."/>
            <person name="Pangilinan J."/>
            <person name="Riley R."/>
            <person name="Salamov A."/>
            <person name="Simmons B.A."/>
            <person name="Magnuson J.K."/>
            <person name="Henrissat B."/>
            <person name="Mortensen U.H."/>
            <person name="Larsen T.O."/>
            <person name="De vries R.P."/>
            <person name="Grigoriev I.V."/>
            <person name="Machida M."/>
            <person name="Baker S.E."/>
            <person name="Andersen M.R."/>
        </authorList>
    </citation>
    <scope>NUCLEOTIDE SEQUENCE [LARGE SCALE GENOMIC DNA]</scope>
    <source>
        <strain evidence="2 3">CBS 117618</strain>
    </source>
</reference>
<sequence length="68" mass="8038">MLGSSYSLSFLKMFYRSPSLDPWLTFVNLAVYHWSVFCVSIKKIFFFSFVSSFFHPLPPFIPFSFTYS</sequence>
<keyword evidence="1" id="KW-0472">Membrane</keyword>
<dbReference type="VEuPathDB" id="FungiDB:BDV34DRAFT_206325"/>
<keyword evidence="3" id="KW-1185">Reference proteome</keyword>
<proteinExistence type="predicted"/>
<organism evidence="2 3">
    <name type="scientific">Aspergillus parasiticus</name>
    <dbReference type="NCBI Taxonomy" id="5067"/>
    <lineage>
        <taxon>Eukaryota</taxon>
        <taxon>Fungi</taxon>
        <taxon>Dikarya</taxon>
        <taxon>Ascomycota</taxon>
        <taxon>Pezizomycotina</taxon>
        <taxon>Eurotiomycetes</taxon>
        <taxon>Eurotiomycetidae</taxon>
        <taxon>Eurotiales</taxon>
        <taxon>Aspergillaceae</taxon>
        <taxon>Aspergillus</taxon>
        <taxon>Aspergillus subgen. Circumdati</taxon>
    </lineage>
</organism>
<keyword evidence="1" id="KW-1133">Transmembrane helix</keyword>
<feature type="transmembrane region" description="Helical" evidence="1">
    <location>
        <begin position="20"/>
        <end position="37"/>
    </location>
</feature>
<feature type="transmembrane region" description="Helical" evidence="1">
    <location>
        <begin position="44"/>
        <end position="65"/>
    </location>
</feature>
<dbReference type="Proteomes" id="UP000326532">
    <property type="component" value="Unassembled WGS sequence"/>
</dbReference>
<name>A0A5N6D371_ASPPA</name>
<evidence type="ECO:0000313" key="2">
    <source>
        <dbReference type="EMBL" id="KAB8199694.1"/>
    </source>
</evidence>
<dbReference type="AlphaFoldDB" id="A0A5N6D371"/>
<evidence type="ECO:0000313" key="3">
    <source>
        <dbReference type="Proteomes" id="UP000326532"/>
    </source>
</evidence>
<gene>
    <name evidence="2" type="ORF">BDV34DRAFT_206325</name>
</gene>
<protein>
    <submittedName>
        <fullName evidence="2">Uncharacterized protein</fullName>
    </submittedName>
</protein>
<evidence type="ECO:0000256" key="1">
    <source>
        <dbReference type="SAM" id="Phobius"/>
    </source>
</evidence>